<evidence type="ECO:0000313" key="2">
    <source>
        <dbReference type="Proteomes" id="UP000515159"/>
    </source>
</evidence>
<accession>A0A6P8P470</accession>
<evidence type="ECO:0000313" key="3">
    <source>
        <dbReference type="RefSeq" id="XP_033783936.1"/>
    </source>
</evidence>
<name>A0A6P8P470_GEOSA</name>
<feature type="compositionally biased region" description="Basic and acidic residues" evidence="1">
    <location>
        <begin position="56"/>
        <end position="84"/>
    </location>
</feature>
<dbReference type="GeneID" id="117352039"/>
<dbReference type="Proteomes" id="UP000515159">
    <property type="component" value="Chromosome 19"/>
</dbReference>
<sequence>MNTSRSETSKDHSLKSSRRSMPCLAQSQTHPQNLNKHSSWLQPNRISPQPLSAESPEIHAEQERETGRDTCTDDSEHGGYDSRTDQSLLIQQKLNRQKTEPRNKSSKLTVEALILSVIFAKTIYFRLAGSPEAVAETGPRRDPGSCMFCI</sequence>
<proteinExistence type="predicted"/>
<protein>
    <submittedName>
        <fullName evidence="3 4">Anoctamin-3-like</fullName>
    </submittedName>
</protein>
<keyword evidence="2" id="KW-1185">Reference proteome</keyword>
<feature type="region of interest" description="Disordered" evidence="1">
    <location>
        <begin position="1"/>
        <end position="105"/>
    </location>
</feature>
<evidence type="ECO:0000313" key="4">
    <source>
        <dbReference type="RefSeq" id="XP_033783937.1"/>
    </source>
</evidence>
<feature type="compositionally biased region" description="Polar residues" evidence="1">
    <location>
        <begin position="85"/>
        <end position="94"/>
    </location>
</feature>
<dbReference type="OrthoDB" id="296386at2759"/>
<dbReference type="RefSeq" id="XP_033783937.1">
    <property type="nucleotide sequence ID" value="XM_033928046.1"/>
</dbReference>
<evidence type="ECO:0000256" key="1">
    <source>
        <dbReference type="SAM" id="MobiDB-lite"/>
    </source>
</evidence>
<dbReference type="AlphaFoldDB" id="A0A6P8P470"/>
<dbReference type="RefSeq" id="XP_033783936.1">
    <property type="nucleotide sequence ID" value="XM_033928045.1"/>
</dbReference>
<organism evidence="2 4">
    <name type="scientific">Geotrypetes seraphini</name>
    <name type="common">Gaboon caecilian</name>
    <name type="synonym">Caecilia seraphini</name>
    <dbReference type="NCBI Taxonomy" id="260995"/>
    <lineage>
        <taxon>Eukaryota</taxon>
        <taxon>Metazoa</taxon>
        <taxon>Chordata</taxon>
        <taxon>Craniata</taxon>
        <taxon>Vertebrata</taxon>
        <taxon>Euteleostomi</taxon>
        <taxon>Amphibia</taxon>
        <taxon>Gymnophiona</taxon>
        <taxon>Geotrypetes</taxon>
    </lineage>
</organism>
<gene>
    <name evidence="3 4" type="primary">LOC117352039</name>
</gene>
<reference evidence="3 4" key="1">
    <citation type="submission" date="2025-04" db="UniProtKB">
        <authorList>
            <consortium name="RefSeq"/>
        </authorList>
    </citation>
    <scope>IDENTIFICATION</scope>
</reference>
<feature type="compositionally biased region" description="Polar residues" evidence="1">
    <location>
        <begin position="25"/>
        <end position="52"/>
    </location>
</feature>
<dbReference type="KEGG" id="gsh:117352039"/>